<accession>A0A195D332</accession>
<proteinExistence type="predicted"/>
<feature type="compositionally biased region" description="Basic and acidic residues" evidence="1">
    <location>
        <begin position="59"/>
        <end position="82"/>
    </location>
</feature>
<name>A0A195D332_9HYME</name>
<dbReference type="AlphaFoldDB" id="A0A195D332"/>
<organism evidence="2 3">
    <name type="scientific">Cyphomyrmex costatus</name>
    <dbReference type="NCBI Taxonomy" id="456900"/>
    <lineage>
        <taxon>Eukaryota</taxon>
        <taxon>Metazoa</taxon>
        <taxon>Ecdysozoa</taxon>
        <taxon>Arthropoda</taxon>
        <taxon>Hexapoda</taxon>
        <taxon>Insecta</taxon>
        <taxon>Pterygota</taxon>
        <taxon>Neoptera</taxon>
        <taxon>Endopterygota</taxon>
        <taxon>Hymenoptera</taxon>
        <taxon>Apocrita</taxon>
        <taxon>Aculeata</taxon>
        <taxon>Formicoidea</taxon>
        <taxon>Formicidae</taxon>
        <taxon>Myrmicinae</taxon>
        <taxon>Cyphomyrmex</taxon>
    </lineage>
</organism>
<feature type="region of interest" description="Disordered" evidence="1">
    <location>
        <begin position="43"/>
        <end position="96"/>
    </location>
</feature>
<evidence type="ECO:0000313" key="2">
    <source>
        <dbReference type="EMBL" id="KYN07320.1"/>
    </source>
</evidence>
<evidence type="ECO:0000313" key="3">
    <source>
        <dbReference type="Proteomes" id="UP000078542"/>
    </source>
</evidence>
<gene>
    <name evidence="2" type="ORF">ALC62_01522</name>
</gene>
<feature type="compositionally biased region" description="Polar residues" evidence="1">
    <location>
        <begin position="43"/>
        <end position="58"/>
    </location>
</feature>
<dbReference type="Proteomes" id="UP000078542">
    <property type="component" value="Unassembled WGS sequence"/>
</dbReference>
<reference evidence="2 3" key="1">
    <citation type="submission" date="2016-03" db="EMBL/GenBank/DDBJ databases">
        <title>Cyphomyrmex costatus WGS genome.</title>
        <authorList>
            <person name="Nygaard S."/>
            <person name="Hu H."/>
            <person name="Boomsma J."/>
            <person name="Zhang G."/>
        </authorList>
    </citation>
    <scope>NUCLEOTIDE SEQUENCE [LARGE SCALE GENOMIC DNA]</scope>
    <source>
        <strain evidence="2">MS0001</strain>
        <tissue evidence="2">Whole body</tissue>
    </source>
</reference>
<keyword evidence="3" id="KW-1185">Reference proteome</keyword>
<feature type="region of interest" description="Disordered" evidence="1">
    <location>
        <begin position="1"/>
        <end position="25"/>
    </location>
</feature>
<evidence type="ECO:0000256" key="1">
    <source>
        <dbReference type="SAM" id="MobiDB-lite"/>
    </source>
</evidence>
<sequence>MKPNWVSRSGFAPNEPGPASNSRYSDDLLSALLPINAGLIDDQANTDSSVTNQAPSQQEKQRQRKNEYQEESIARVSEERVSHVGGDMTQTLMTLR</sequence>
<protein>
    <submittedName>
        <fullName evidence="2">Uncharacterized protein</fullName>
    </submittedName>
</protein>
<dbReference type="EMBL" id="KQ976885">
    <property type="protein sequence ID" value="KYN07320.1"/>
    <property type="molecule type" value="Genomic_DNA"/>
</dbReference>